<feature type="transmembrane region" description="Helical" evidence="6">
    <location>
        <begin position="360"/>
        <end position="378"/>
    </location>
</feature>
<feature type="transmembrane region" description="Helical" evidence="6">
    <location>
        <begin position="485"/>
        <end position="504"/>
    </location>
</feature>
<evidence type="ECO:0000313" key="9">
    <source>
        <dbReference type="Proteomes" id="UP000266841"/>
    </source>
</evidence>
<feature type="transmembrane region" description="Helical" evidence="6">
    <location>
        <begin position="119"/>
        <end position="138"/>
    </location>
</feature>
<sequence length="545" mass="58289">MMSDEPIAMNPPLDPKKKTGSSMWDTDADDVGGDPPEDSGGGNDALLYKSPLLQRYPSLIPLRRHATSIAAVAFLVPSSSCDSRRATLPAAIFNMTATIIGGGVLSIPLSCARAGLGPFTALMAASAIATDFSLYVLVSCSRRCGSTSFGGVARSAFGGGAELLTTAAVLIVVVFSVVGLMKLNQGIWSPILMMTLGILIGGEDPPTGETTALQDAIVLMVLLVLMTPFLLKRDLTSLRHLCYVGFFSIAILCLAMAYRAVELNSGTDVFATNVKWTSTSLPEALSALPIIMCAYLCSFNIISVSCSLVRPTRERVRGVIHWAVLLSFLVMYLFGVAGYLYAYDETSGNILLNFSPDDPIILLGRVSCGIMTLFALPMNTLPAREALLSVAAQVSEARASTNQSASLAERRILLRKAGNNSSIESAREDKIGYGTKDAAENSVVSISRKEEYIHCLATFGIAFLCYVAAVLAPGVAIVWDISGSSMVFLIQFIIPGACYIKLKLRSRPDELSRNLVLAWCLLIFALIMALLCTSLTALRLYGIIE</sequence>
<comment type="caution">
    <text evidence="8">The sequence shown here is derived from an EMBL/GenBank/DDBJ whole genome shotgun (WGS) entry which is preliminary data.</text>
</comment>
<dbReference type="AlphaFoldDB" id="K0SQT3"/>
<dbReference type="Proteomes" id="UP000266841">
    <property type="component" value="Unassembled WGS sequence"/>
</dbReference>
<evidence type="ECO:0000313" key="8">
    <source>
        <dbReference type="EMBL" id="EJK67700.1"/>
    </source>
</evidence>
<evidence type="ECO:0000256" key="3">
    <source>
        <dbReference type="ARBA" id="ARBA00022989"/>
    </source>
</evidence>
<evidence type="ECO:0000256" key="4">
    <source>
        <dbReference type="ARBA" id="ARBA00023136"/>
    </source>
</evidence>
<feature type="transmembrane region" description="Helical" evidence="6">
    <location>
        <begin position="516"/>
        <end position="544"/>
    </location>
</feature>
<feature type="transmembrane region" description="Helical" evidence="6">
    <location>
        <begin position="212"/>
        <end position="231"/>
    </location>
</feature>
<proteinExistence type="predicted"/>
<gene>
    <name evidence="8" type="ORF">THAOC_11234</name>
</gene>
<dbReference type="EMBL" id="AGNL01012761">
    <property type="protein sequence ID" value="EJK67700.1"/>
    <property type="molecule type" value="Genomic_DNA"/>
</dbReference>
<dbReference type="InterPro" id="IPR013057">
    <property type="entry name" value="AA_transpt_TM"/>
</dbReference>
<feature type="region of interest" description="Disordered" evidence="5">
    <location>
        <begin position="1"/>
        <end position="44"/>
    </location>
</feature>
<evidence type="ECO:0000256" key="2">
    <source>
        <dbReference type="ARBA" id="ARBA00022692"/>
    </source>
</evidence>
<keyword evidence="4 6" id="KW-0472">Membrane</keyword>
<name>K0SQT3_THAOC</name>
<dbReference type="PANTHER" id="PTHR22950">
    <property type="entry name" value="AMINO ACID TRANSPORTER"/>
    <property type="match status" value="1"/>
</dbReference>
<evidence type="ECO:0000259" key="7">
    <source>
        <dbReference type="Pfam" id="PF01490"/>
    </source>
</evidence>
<feature type="transmembrane region" description="Helical" evidence="6">
    <location>
        <begin position="320"/>
        <end position="340"/>
    </location>
</feature>
<dbReference type="eggNOG" id="KOG1305">
    <property type="taxonomic scope" value="Eukaryota"/>
</dbReference>
<evidence type="ECO:0000256" key="5">
    <source>
        <dbReference type="SAM" id="MobiDB-lite"/>
    </source>
</evidence>
<dbReference type="OrthoDB" id="438545at2759"/>
<keyword evidence="2 6" id="KW-0812">Transmembrane</keyword>
<feature type="transmembrane region" description="Helical" evidence="6">
    <location>
        <begin position="159"/>
        <end position="181"/>
    </location>
</feature>
<feature type="transmembrane region" description="Helical" evidence="6">
    <location>
        <begin position="243"/>
        <end position="261"/>
    </location>
</feature>
<dbReference type="Pfam" id="PF01490">
    <property type="entry name" value="Aa_trans"/>
    <property type="match status" value="1"/>
</dbReference>
<evidence type="ECO:0000256" key="6">
    <source>
        <dbReference type="SAM" id="Phobius"/>
    </source>
</evidence>
<reference evidence="8 9" key="1">
    <citation type="journal article" date="2012" name="Genome Biol.">
        <title>Genome and low-iron response of an oceanic diatom adapted to chronic iron limitation.</title>
        <authorList>
            <person name="Lommer M."/>
            <person name="Specht M."/>
            <person name="Roy A.S."/>
            <person name="Kraemer L."/>
            <person name="Andreson R."/>
            <person name="Gutowska M.A."/>
            <person name="Wolf J."/>
            <person name="Bergner S.V."/>
            <person name="Schilhabel M.B."/>
            <person name="Klostermeier U.C."/>
            <person name="Beiko R.G."/>
            <person name="Rosenstiel P."/>
            <person name="Hippler M."/>
            <person name="Laroche J."/>
        </authorList>
    </citation>
    <scope>NUCLEOTIDE SEQUENCE [LARGE SCALE GENOMIC DNA]</scope>
    <source>
        <strain evidence="8 9">CCMP1005</strain>
    </source>
</reference>
<organism evidence="8 9">
    <name type="scientific">Thalassiosira oceanica</name>
    <name type="common">Marine diatom</name>
    <dbReference type="NCBI Taxonomy" id="159749"/>
    <lineage>
        <taxon>Eukaryota</taxon>
        <taxon>Sar</taxon>
        <taxon>Stramenopiles</taxon>
        <taxon>Ochrophyta</taxon>
        <taxon>Bacillariophyta</taxon>
        <taxon>Coscinodiscophyceae</taxon>
        <taxon>Thalassiosirophycidae</taxon>
        <taxon>Thalassiosirales</taxon>
        <taxon>Thalassiosiraceae</taxon>
        <taxon>Thalassiosira</taxon>
    </lineage>
</organism>
<keyword evidence="9" id="KW-1185">Reference proteome</keyword>
<comment type="subcellular location">
    <subcellularLocation>
        <location evidence="1">Membrane</location>
        <topology evidence="1">Multi-pass membrane protein</topology>
    </subcellularLocation>
</comment>
<protein>
    <recommendedName>
        <fullName evidence="7">Amino acid transporter transmembrane domain-containing protein</fullName>
    </recommendedName>
</protein>
<dbReference type="GO" id="GO:0016020">
    <property type="term" value="C:membrane"/>
    <property type="evidence" value="ECO:0007669"/>
    <property type="project" value="UniProtKB-SubCell"/>
</dbReference>
<feature type="transmembrane region" description="Helical" evidence="6">
    <location>
        <begin position="455"/>
        <end position="479"/>
    </location>
</feature>
<dbReference type="GO" id="GO:0015179">
    <property type="term" value="F:L-amino acid transmembrane transporter activity"/>
    <property type="evidence" value="ECO:0007669"/>
    <property type="project" value="TreeGrafter"/>
</dbReference>
<accession>K0SQT3</accession>
<feature type="transmembrane region" description="Helical" evidence="6">
    <location>
        <begin position="88"/>
        <end position="107"/>
    </location>
</feature>
<feature type="compositionally biased region" description="Acidic residues" evidence="5">
    <location>
        <begin position="26"/>
        <end position="37"/>
    </location>
</feature>
<feature type="domain" description="Amino acid transporter transmembrane" evidence="7">
    <location>
        <begin position="85"/>
        <end position="531"/>
    </location>
</feature>
<evidence type="ECO:0000256" key="1">
    <source>
        <dbReference type="ARBA" id="ARBA00004141"/>
    </source>
</evidence>
<keyword evidence="3 6" id="KW-1133">Transmembrane helix</keyword>
<feature type="transmembrane region" description="Helical" evidence="6">
    <location>
        <begin position="284"/>
        <end position="308"/>
    </location>
</feature>